<dbReference type="Pfam" id="PF02784">
    <property type="entry name" value="Orn_Arg_deC_N"/>
    <property type="match status" value="1"/>
</dbReference>
<accession>A0A7X6R485</accession>
<evidence type="ECO:0000313" key="6">
    <source>
        <dbReference type="Proteomes" id="UP000540698"/>
    </source>
</evidence>
<comment type="caution">
    <text evidence="5">The sequence shown here is derived from an EMBL/GenBank/DDBJ whole genome shotgun (WGS) entry which is preliminary data.</text>
</comment>
<dbReference type="AlphaFoldDB" id="A0A7X6R485"/>
<name>A0A7X6R485_9NOCA</name>
<dbReference type="InterPro" id="IPR000183">
    <property type="entry name" value="Orn/DAP/Arg_de-COase"/>
</dbReference>
<dbReference type="PANTHER" id="PTHR43727:SF2">
    <property type="entry name" value="GROUP IV DECARBOXYLASE"/>
    <property type="match status" value="1"/>
</dbReference>
<organism evidence="5 6">
    <name type="scientific">Nocardia gamkensis</name>
    <dbReference type="NCBI Taxonomy" id="352869"/>
    <lineage>
        <taxon>Bacteria</taxon>
        <taxon>Bacillati</taxon>
        <taxon>Actinomycetota</taxon>
        <taxon>Actinomycetes</taxon>
        <taxon>Mycobacteriales</taxon>
        <taxon>Nocardiaceae</taxon>
        <taxon>Nocardia</taxon>
    </lineage>
</organism>
<dbReference type="EMBL" id="JAAXOS010000008">
    <property type="protein sequence ID" value="NKY28255.1"/>
    <property type="molecule type" value="Genomic_DNA"/>
</dbReference>
<feature type="active site" description="Proton donor" evidence="3">
    <location>
        <position position="345"/>
    </location>
</feature>
<evidence type="ECO:0000259" key="4">
    <source>
        <dbReference type="Pfam" id="PF02784"/>
    </source>
</evidence>
<evidence type="ECO:0000313" key="5">
    <source>
        <dbReference type="EMBL" id="NKY28255.1"/>
    </source>
</evidence>
<dbReference type="GO" id="GO:0009089">
    <property type="term" value="P:lysine biosynthetic process via diaminopimelate"/>
    <property type="evidence" value="ECO:0007669"/>
    <property type="project" value="TreeGrafter"/>
</dbReference>
<dbReference type="SUPFAM" id="SSF50621">
    <property type="entry name" value="Alanine racemase C-terminal domain-like"/>
    <property type="match status" value="1"/>
</dbReference>
<proteinExistence type="predicted"/>
<dbReference type="Gene3D" id="2.40.37.10">
    <property type="entry name" value="Lyase, Ornithine Decarboxylase, Chain A, domain 1"/>
    <property type="match status" value="1"/>
</dbReference>
<dbReference type="RefSeq" id="WP_062967132.1">
    <property type="nucleotide sequence ID" value="NZ_JAAXOS010000008.1"/>
</dbReference>
<dbReference type="InterPro" id="IPR029066">
    <property type="entry name" value="PLP-binding_barrel"/>
</dbReference>
<dbReference type="GO" id="GO:0008836">
    <property type="term" value="F:diaminopimelate decarboxylase activity"/>
    <property type="evidence" value="ECO:0007669"/>
    <property type="project" value="TreeGrafter"/>
</dbReference>
<feature type="modified residue" description="N6-(pyridoxal phosphate)lysine" evidence="3">
    <location>
        <position position="52"/>
    </location>
</feature>
<dbReference type="Proteomes" id="UP000540698">
    <property type="component" value="Unassembled WGS sequence"/>
</dbReference>
<dbReference type="PRINTS" id="PR01179">
    <property type="entry name" value="ODADCRBXLASE"/>
</dbReference>
<comment type="cofactor">
    <cofactor evidence="1 3">
        <name>pyridoxal 5'-phosphate</name>
        <dbReference type="ChEBI" id="CHEBI:597326"/>
    </cofactor>
</comment>
<evidence type="ECO:0000256" key="1">
    <source>
        <dbReference type="ARBA" id="ARBA00001933"/>
    </source>
</evidence>
<dbReference type="Gene3D" id="3.20.20.10">
    <property type="entry name" value="Alanine racemase"/>
    <property type="match status" value="1"/>
</dbReference>
<sequence>MTALEPADDIARDLAAAYGTPLYLYRLDEIRRAHDALRAALPAGIKLYYSLKANPHPAVVGELLRCGATAEVSSLGELDTALTAGADATQILYTGPGKAEAEVARAMRSNVRTFSVESYGQLRMLTAQARKEAIAVRCLLRVNTGAADGGGLRMNGASQFGIDLEELRSGVRGVIDNSVSLDGLHFFPASSVTDSPTLLRSVERSLAVAAELQDRAGTPFTEIDLGGGFAAPFATAGDLIDYSGLREQLTVLLDGYLPGWRQGTPTVSFESGRYLVGAAGSLICRVLDVKQVGGRHYAVLDAGINHLGGLSGLGRLLPLQAQLLSLSDHDSADREESITFVGPLCTPMDTLSRNVRMPVPRIGDLLRVPNVGAYGLSASLVGFLSRALPLEAVVDGGELESLTRTELIRSSEVAGDYLPSDRRARSIAPQNDSAQ</sequence>
<dbReference type="PANTHER" id="PTHR43727">
    <property type="entry name" value="DIAMINOPIMELATE DECARBOXYLASE"/>
    <property type="match status" value="1"/>
</dbReference>
<gene>
    <name evidence="5" type="ORF">HGB38_18790</name>
</gene>
<keyword evidence="6" id="KW-1185">Reference proteome</keyword>
<evidence type="ECO:0000256" key="3">
    <source>
        <dbReference type="PIRSR" id="PIRSR600183-50"/>
    </source>
</evidence>
<protein>
    <submittedName>
        <fullName evidence="5">Type III PLP-dependent enzyme</fullName>
    </submittedName>
</protein>
<reference evidence="5 6" key="1">
    <citation type="submission" date="2020-04" db="EMBL/GenBank/DDBJ databases">
        <title>MicrobeNet Type strains.</title>
        <authorList>
            <person name="Nicholson A.C."/>
        </authorList>
    </citation>
    <scope>NUCLEOTIDE SEQUENCE [LARGE SCALE GENOMIC DNA]</scope>
    <source>
        <strain evidence="5 6">DSM 44956</strain>
    </source>
</reference>
<dbReference type="InterPro" id="IPR009006">
    <property type="entry name" value="Ala_racemase/Decarboxylase_C"/>
</dbReference>
<keyword evidence="2 3" id="KW-0663">Pyridoxal phosphate</keyword>
<dbReference type="InterPro" id="IPR022644">
    <property type="entry name" value="De-COase2_N"/>
</dbReference>
<feature type="domain" description="Orn/DAP/Arg decarboxylase 2 N-terminal" evidence="4">
    <location>
        <begin position="27"/>
        <end position="276"/>
    </location>
</feature>
<dbReference type="SUPFAM" id="SSF51419">
    <property type="entry name" value="PLP-binding barrel"/>
    <property type="match status" value="1"/>
</dbReference>
<evidence type="ECO:0000256" key="2">
    <source>
        <dbReference type="ARBA" id="ARBA00022898"/>
    </source>
</evidence>